<dbReference type="InParanoid" id="B2W9B8"/>
<gene>
    <name evidence="2" type="ORF">PTRG_06576</name>
</gene>
<dbReference type="OrthoDB" id="4755622at2759"/>
<dbReference type="OMA" id="HTAKCTE"/>
<feature type="compositionally biased region" description="Low complexity" evidence="1">
    <location>
        <begin position="32"/>
        <end position="45"/>
    </location>
</feature>
<evidence type="ECO:0000256" key="1">
    <source>
        <dbReference type="SAM" id="MobiDB-lite"/>
    </source>
</evidence>
<feature type="compositionally biased region" description="Basic and acidic residues" evidence="1">
    <location>
        <begin position="167"/>
        <end position="197"/>
    </location>
</feature>
<evidence type="ECO:0000313" key="2">
    <source>
        <dbReference type="EMBL" id="EDU49496.1"/>
    </source>
</evidence>
<accession>B2W9B8</accession>
<sequence>MTDRLAKQSPMSGDTAPPATPDPAHSAKESAPITTPIPTTPAGHRSPPPHTPHVPSSPFPARTPRTPAAPVVTTCTDDKELYATVTVHTAKCTECDKRNKKTMLRCPNCTFQLCSPCYEKRRKRGKGLRHGNMGTPGATEGAATPGTGKRTVRMKPSPSTNTPTGEATKKSADETKHGEVVDDHMVSPTKKSTDKKTLANKKRRAQDSVSEDSSEDNFEPDHATPTPSKRRRSELTFAESALATAGRAPPTTRASRKSAPQEHTPLSAPPNLADPSASVVPKSGRIHELMRQHGVEHYDEHLLGRREPILSNPAPRIPAIIKRDGKPRPSADDIYPNIQTKLRERMQKDKGHEAAGEASASQMTVNKVSYKAWTDLQEANVMESDVERQEYLCTVRGFVETAAAKYQGHTMDDEEKKAVLHAMEAAALVWGKKVYTKLDHNTQQQVRPGLLLRLDRIGYEYSVELGQLMDGYAVRALQELGIGRGAPASLPPTTLT</sequence>
<feature type="compositionally biased region" description="Acidic residues" evidence="1">
    <location>
        <begin position="209"/>
        <end position="218"/>
    </location>
</feature>
<evidence type="ECO:0000313" key="3">
    <source>
        <dbReference type="Proteomes" id="UP000001471"/>
    </source>
</evidence>
<feature type="region of interest" description="Disordered" evidence="1">
    <location>
        <begin position="1"/>
        <end position="67"/>
    </location>
</feature>
<dbReference type="eggNOG" id="ENOG502SXED">
    <property type="taxonomic scope" value="Eukaryota"/>
</dbReference>
<dbReference type="CDD" id="cd19757">
    <property type="entry name" value="Bbox1"/>
    <property type="match status" value="1"/>
</dbReference>
<name>B2W9B8_PYRTR</name>
<dbReference type="EMBL" id="DS231620">
    <property type="protein sequence ID" value="EDU49496.1"/>
    <property type="molecule type" value="Genomic_DNA"/>
</dbReference>
<organism evidence="2 3">
    <name type="scientific">Pyrenophora tritici-repentis (strain Pt-1C-BFP)</name>
    <name type="common">Wheat tan spot fungus</name>
    <name type="synonym">Drechslera tritici-repentis</name>
    <dbReference type="NCBI Taxonomy" id="426418"/>
    <lineage>
        <taxon>Eukaryota</taxon>
        <taxon>Fungi</taxon>
        <taxon>Dikarya</taxon>
        <taxon>Ascomycota</taxon>
        <taxon>Pezizomycotina</taxon>
        <taxon>Dothideomycetes</taxon>
        <taxon>Pleosporomycetidae</taxon>
        <taxon>Pleosporales</taxon>
        <taxon>Pleosporineae</taxon>
        <taxon>Pleosporaceae</taxon>
        <taxon>Pyrenophora</taxon>
    </lineage>
</organism>
<reference evidence="3" key="1">
    <citation type="journal article" date="2013" name="G3 (Bethesda)">
        <title>Comparative genomics of a plant-pathogenic fungus, Pyrenophora tritici-repentis, reveals transduplication and the impact of repeat elements on pathogenicity and population divergence.</title>
        <authorList>
            <person name="Manning V.A."/>
            <person name="Pandelova I."/>
            <person name="Dhillon B."/>
            <person name="Wilhelm L.J."/>
            <person name="Goodwin S.B."/>
            <person name="Berlin A.M."/>
            <person name="Figueroa M."/>
            <person name="Freitag M."/>
            <person name="Hane J.K."/>
            <person name="Henrissat B."/>
            <person name="Holman W.H."/>
            <person name="Kodira C.D."/>
            <person name="Martin J."/>
            <person name="Oliver R.P."/>
            <person name="Robbertse B."/>
            <person name="Schackwitz W."/>
            <person name="Schwartz D.C."/>
            <person name="Spatafora J.W."/>
            <person name="Turgeon B.G."/>
            <person name="Yandava C."/>
            <person name="Young S."/>
            <person name="Zhou S."/>
            <person name="Zeng Q."/>
            <person name="Grigoriev I.V."/>
            <person name="Ma L.-J."/>
            <person name="Ciuffetti L.M."/>
        </authorList>
    </citation>
    <scope>NUCLEOTIDE SEQUENCE [LARGE SCALE GENOMIC DNA]</scope>
    <source>
        <strain evidence="3">Pt-1C-BFP</strain>
    </source>
</reference>
<feature type="compositionally biased region" description="Low complexity" evidence="1">
    <location>
        <begin position="241"/>
        <end position="253"/>
    </location>
</feature>
<dbReference type="Proteomes" id="UP000001471">
    <property type="component" value="Unassembled WGS sequence"/>
</dbReference>
<dbReference type="HOGENOM" id="CLU_567587_0_0_1"/>
<feature type="compositionally biased region" description="Pro residues" evidence="1">
    <location>
        <begin position="46"/>
        <end position="58"/>
    </location>
</feature>
<feature type="region of interest" description="Disordered" evidence="1">
    <location>
        <begin position="125"/>
        <end position="280"/>
    </location>
</feature>
<protein>
    <submittedName>
        <fullName evidence="2">Uncharacterized protein</fullName>
    </submittedName>
</protein>
<dbReference type="AlphaFoldDB" id="B2W9B8"/>
<feature type="compositionally biased region" description="Low complexity" evidence="1">
    <location>
        <begin position="135"/>
        <end position="148"/>
    </location>
</feature>
<proteinExistence type="predicted"/>